<dbReference type="PANTHER" id="PTHR11722:SF0">
    <property type="entry name" value="LARGE RIBOSOMAL SUBUNIT PROTEIN EL13"/>
    <property type="match status" value="1"/>
</dbReference>
<evidence type="ECO:0000256" key="3">
    <source>
        <dbReference type="ARBA" id="ARBA00023274"/>
    </source>
</evidence>
<dbReference type="Pfam" id="PF01294">
    <property type="entry name" value="Ribosomal_L13e"/>
    <property type="match status" value="1"/>
</dbReference>
<name>A0A7I8JVP5_SPIIN</name>
<dbReference type="Proteomes" id="UP001189122">
    <property type="component" value="Unassembled WGS sequence"/>
</dbReference>
<dbReference type="GO" id="GO:0022625">
    <property type="term" value="C:cytosolic large ribosomal subunit"/>
    <property type="evidence" value="ECO:0007669"/>
    <property type="project" value="TreeGrafter"/>
</dbReference>
<dbReference type="GO" id="GO:0003723">
    <property type="term" value="F:RNA binding"/>
    <property type="evidence" value="ECO:0007669"/>
    <property type="project" value="TreeGrafter"/>
</dbReference>
<dbReference type="EMBL" id="LR743605">
    <property type="protein sequence ID" value="CAA2634882.1"/>
    <property type="molecule type" value="Genomic_DNA"/>
</dbReference>
<sequence>MVKHNNVVPNAHFKKHWQNYVKTWFNQPARKTRRRNARQKKAVKIFPRPTSGPLRPIVQCQTLKYNMKPRAGRGFSLEELKGAGIPKKLAPTIGIAVDHRRKNRSLEGLQLVIFPRRAGKFKAGDSAPEELATVSQVHGEFLPVEGGKPSVELVKVTDEMKAFKAYAKIRVERMNQRQVGARLKKAAEAEKEEKK</sequence>
<dbReference type="Gene3D" id="1.20.5.110">
    <property type="match status" value="1"/>
</dbReference>
<protein>
    <recommendedName>
        <fullName evidence="4">60S ribosomal protein L13</fullName>
    </recommendedName>
</protein>
<comment type="similarity">
    <text evidence="1 4">Belongs to the eukaryotic ribosomal protein eL13 family.</text>
</comment>
<gene>
    <name evidence="5" type="ORF">SI7747_18020271</name>
</gene>
<keyword evidence="6" id="KW-1185">Reference proteome</keyword>
<evidence type="ECO:0000256" key="4">
    <source>
        <dbReference type="RuleBase" id="RU000572"/>
    </source>
</evidence>
<organism evidence="5">
    <name type="scientific">Spirodela intermedia</name>
    <name type="common">Intermediate duckweed</name>
    <dbReference type="NCBI Taxonomy" id="51605"/>
    <lineage>
        <taxon>Eukaryota</taxon>
        <taxon>Viridiplantae</taxon>
        <taxon>Streptophyta</taxon>
        <taxon>Embryophyta</taxon>
        <taxon>Tracheophyta</taxon>
        <taxon>Spermatophyta</taxon>
        <taxon>Magnoliopsida</taxon>
        <taxon>Liliopsida</taxon>
        <taxon>Araceae</taxon>
        <taxon>Lemnoideae</taxon>
        <taxon>Spirodela</taxon>
    </lineage>
</organism>
<dbReference type="EMBL" id="CACRZD030000018">
    <property type="protein sequence ID" value="CAA6673855.1"/>
    <property type="molecule type" value="Genomic_DNA"/>
</dbReference>
<evidence type="ECO:0000256" key="2">
    <source>
        <dbReference type="ARBA" id="ARBA00022980"/>
    </source>
</evidence>
<dbReference type="FunFam" id="1.20.5.110:FF:000003">
    <property type="entry name" value="60S ribosomal protein L13"/>
    <property type="match status" value="1"/>
</dbReference>
<dbReference type="PANTHER" id="PTHR11722">
    <property type="entry name" value="60S RIBOSOMAL PROTEIN L13"/>
    <property type="match status" value="1"/>
</dbReference>
<proteinExistence type="inferred from homology"/>
<reference evidence="5 6" key="1">
    <citation type="submission" date="2019-12" db="EMBL/GenBank/DDBJ databases">
        <authorList>
            <person name="Scholz U."/>
            <person name="Mascher M."/>
            <person name="Fiebig A."/>
        </authorList>
    </citation>
    <scope>NUCLEOTIDE SEQUENCE</scope>
</reference>
<dbReference type="PROSITE" id="PS01104">
    <property type="entry name" value="RIBOSOMAL_L13E"/>
    <property type="match status" value="1"/>
</dbReference>
<evidence type="ECO:0000313" key="5">
    <source>
        <dbReference type="EMBL" id="CAA2634882.1"/>
    </source>
</evidence>
<evidence type="ECO:0000256" key="1">
    <source>
        <dbReference type="ARBA" id="ARBA00005640"/>
    </source>
</evidence>
<evidence type="ECO:0000313" key="6">
    <source>
        <dbReference type="Proteomes" id="UP001189122"/>
    </source>
</evidence>
<dbReference type="AlphaFoldDB" id="A0A7I8JVP5"/>
<keyword evidence="2 4" id="KW-0689">Ribosomal protein</keyword>
<keyword evidence="3 4" id="KW-0687">Ribonucleoprotein</keyword>
<dbReference type="GO" id="GO:0003735">
    <property type="term" value="F:structural constituent of ribosome"/>
    <property type="evidence" value="ECO:0007669"/>
    <property type="project" value="InterPro"/>
</dbReference>
<dbReference type="InterPro" id="IPR018256">
    <property type="entry name" value="Ribosomal_eL13_CS"/>
</dbReference>
<accession>A0A7I8JVP5</accession>
<dbReference type="InterPro" id="IPR001380">
    <property type="entry name" value="Ribosomal_eL13"/>
</dbReference>
<dbReference type="GO" id="GO:0006412">
    <property type="term" value="P:translation"/>
    <property type="evidence" value="ECO:0007669"/>
    <property type="project" value="InterPro"/>
</dbReference>